<name>A0A1E5UE24_9FLAO</name>
<comment type="caution">
    <text evidence="2">The sequence shown here is derived from an EMBL/GenBank/DDBJ whole genome shotgun (WGS) entry which is preliminary data.</text>
</comment>
<feature type="transmembrane region" description="Helical" evidence="1">
    <location>
        <begin position="123"/>
        <end position="141"/>
    </location>
</feature>
<evidence type="ECO:0000313" key="3">
    <source>
        <dbReference type="Proteomes" id="UP000095601"/>
    </source>
</evidence>
<dbReference type="Proteomes" id="UP000095601">
    <property type="component" value="Unassembled WGS sequence"/>
</dbReference>
<dbReference type="EMBL" id="MKGI01000063">
    <property type="protein sequence ID" value="OEL11058.1"/>
    <property type="molecule type" value="Genomic_DNA"/>
</dbReference>
<feature type="transmembrane region" description="Helical" evidence="1">
    <location>
        <begin position="95"/>
        <end position="117"/>
    </location>
</feature>
<dbReference type="KEGG" id="cnr:EB819_08645"/>
<proteinExistence type="predicted"/>
<feature type="transmembrane region" description="Helical" evidence="1">
    <location>
        <begin position="14"/>
        <end position="36"/>
    </location>
</feature>
<dbReference type="OrthoDB" id="894278at2"/>
<keyword evidence="1" id="KW-0472">Membrane</keyword>
<accession>A0A1E5UE24</accession>
<keyword evidence="3" id="KW-1185">Reference proteome</keyword>
<protein>
    <submittedName>
        <fullName evidence="2">Putative membrane protein</fullName>
    </submittedName>
</protein>
<feature type="transmembrane region" description="Helical" evidence="1">
    <location>
        <begin position="65"/>
        <end position="83"/>
    </location>
</feature>
<evidence type="ECO:0000313" key="2">
    <source>
        <dbReference type="EMBL" id="OEL11058.1"/>
    </source>
</evidence>
<keyword evidence="1" id="KW-0812">Transmembrane</keyword>
<dbReference type="AlphaFoldDB" id="A0A1E5UE24"/>
<dbReference type="RefSeq" id="WP_069798905.1">
    <property type="nucleotide sequence ID" value="NZ_CP034157.1"/>
</dbReference>
<gene>
    <name evidence="2" type="ORF">BHF72_2517</name>
</gene>
<organism evidence="2 3">
    <name type="scientific">Cloacibacterium normanense</name>
    <dbReference type="NCBI Taxonomy" id="237258"/>
    <lineage>
        <taxon>Bacteria</taxon>
        <taxon>Pseudomonadati</taxon>
        <taxon>Bacteroidota</taxon>
        <taxon>Flavobacteriia</taxon>
        <taxon>Flavobacteriales</taxon>
        <taxon>Weeksellaceae</taxon>
    </lineage>
</organism>
<dbReference type="STRING" id="237258.SAMN04489756_11062"/>
<keyword evidence="1" id="KW-1133">Transmembrane helix</keyword>
<sequence>MKNLKLLPNRCKKVGWLIFIPSLIWGLIMIIFEINFEDFKIHLPVFFNSGLFSESGFFQITKVDWVTNLTGLLIIIGGLLVGFSNEKNEDEYINFLRLKSVFWSLMISYLIVLILFLTIYGMAFFNVMILSMYLPLVLYVFKFNYLLSRK</sequence>
<reference evidence="2 3" key="1">
    <citation type="submission" date="2016-09" db="EMBL/GenBank/DDBJ databases">
        <authorList>
            <person name="Capua I."/>
            <person name="De Benedictis P."/>
            <person name="Joannis T."/>
            <person name="Lombin L.H."/>
            <person name="Cattoli G."/>
        </authorList>
    </citation>
    <scope>NUCLEOTIDE SEQUENCE [LARGE SCALE GENOMIC DNA]</scope>
    <source>
        <strain evidence="2 3">NRS-1</strain>
    </source>
</reference>
<evidence type="ECO:0000256" key="1">
    <source>
        <dbReference type="SAM" id="Phobius"/>
    </source>
</evidence>